<evidence type="ECO:0000256" key="1">
    <source>
        <dbReference type="SAM" id="MobiDB-lite"/>
    </source>
</evidence>
<dbReference type="InParanoid" id="A0A1I7VIV2"/>
<evidence type="ECO:0000313" key="2">
    <source>
        <dbReference type="Proteomes" id="UP000095285"/>
    </source>
</evidence>
<dbReference type="WBParaSite" id="EN70_3042">
    <property type="protein sequence ID" value="EN70_3042"/>
    <property type="gene ID" value="EN70_3042"/>
</dbReference>
<feature type="compositionally biased region" description="Low complexity" evidence="1">
    <location>
        <begin position="9"/>
        <end position="21"/>
    </location>
</feature>
<sequence>MPSERIMMSANDSTNDNSNQSTDDIVVIQQQIEINEHPSIEATTMMKLITKSAENGSDKQNEVLNEMNKKCILGR</sequence>
<feature type="region of interest" description="Disordered" evidence="1">
    <location>
        <begin position="1"/>
        <end position="21"/>
    </location>
</feature>
<dbReference type="Proteomes" id="UP000095285">
    <property type="component" value="Unassembled WGS sequence"/>
</dbReference>
<reference evidence="3" key="2">
    <citation type="submission" date="2016-11" db="UniProtKB">
        <authorList>
            <consortium name="WormBaseParasite"/>
        </authorList>
    </citation>
    <scope>IDENTIFICATION</scope>
</reference>
<proteinExistence type="predicted"/>
<accession>A0A1I7VIV2</accession>
<protein>
    <submittedName>
        <fullName evidence="3">Uncharacterized protein</fullName>
    </submittedName>
</protein>
<dbReference type="AlphaFoldDB" id="A0A1I7VIV2"/>
<gene>
    <name evidence="3" type="primary">LOAG_13433</name>
</gene>
<name>A0A1I7VIV2_LOALO</name>
<reference evidence="2" key="1">
    <citation type="submission" date="2012-04" db="EMBL/GenBank/DDBJ databases">
        <title>The Genome Sequence of Loa loa.</title>
        <authorList>
            <consortium name="The Broad Institute Genome Sequencing Platform"/>
            <consortium name="Broad Institute Genome Sequencing Center for Infectious Disease"/>
            <person name="Nutman T.B."/>
            <person name="Fink D.L."/>
            <person name="Russ C."/>
            <person name="Young S."/>
            <person name="Zeng Q."/>
            <person name="Gargeya S."/>
            <person name="Alvarado L."/>
            <person name="Berlin A."/>
            <person name="Chapman S.B."/>
            <person name="Chen Z."/>
            <person name="Freedman E."/>
            <person name="Gellesch M."/>
            <person name="Goldberg J."/>
            <person name="Griggs A."/>
            <person name="Gujja S."/>
            <person name="Heilman E.R."/>
            <person name="Heiman D."/>
            <person name="Howarth C."/>
            <person name="Mehta T."/>
            <person name="Neiman D."/>
            <person name="Pearson M."/>
            <person name="Roberts A."/>
            <person name="Saif S."/>
            <person name="Shea T."/>
            <person name="Shenoy N."/>
            <person name="Sisk P."/>
            <person name="Stolte C."/>
            <person name="Sykes S."/>
            <person name="White J."/>
            <person name="Yandava C."/>
            <person name="Haas B."/>
            <person name="Henn M.R."/>
            <person name="Nusbaum C."/>
            <person name="Birren B."/>
        </authorList>
    </citation>
    <scope>NUCLEOTIDE SEQUENCE [LARGE SCALE GENOMIC DNA]</scope>
</reference>
<organism evidence="2 3">
    <name type="scientific">Loa loa</name>
    <name type="common">Eye worm</name>
    <name type="synonym">Filaria loa</name>
    <dbReference type="NCBI Taxonomy" id="7209"/>
    <lineage>
        <taxon>Eukaryota</taxon>
        <taxon>Metazoa</taxon>
        <taxon>Ecdysozoa</taxon>
        <taxon>Nematoda</taxon>
        <taxon>Chromadorea</taxon>
        <taxon>Rhabditida</taxon>
        <taxon>Spirurina</taxon>
        <taxon>Spiruromorpha</taxon>
        <taxon>Filarioidea</taxon>
        <taxon>Onchocercidae</taxon>
        <taxon>Loa</taxon>
    </lineage>
</organism>
<evidence type="ECO:0000313" key="3">
    <source>
        <dbReference type="WBParaSite" id="EN70_3042"/>
    </source>
</evidence>
<keyword evidence="2" id="KW-1185">Reference proteome</keyword>